<organism evidence="1 2">
    <name type="scientific">Mycobacterium cookii</name>
    <dbReference type="NCBI Taxonomy" id="1775"/>
    <lineage>
        <taxon>Bacteria</taxon>
        <taxon>Bacillati</taxon>
        <taxon>Actinomycetota</taxon>
        <taxon>Actinomycetes</taxon>
        <taxon>Mycobacteriales</taxon>
        <taxon>Mycobacteriaceae</taxon>
        <taxon>Mycobacterium</taxon>
    </lineage>
</organism>
<proteinExistence type="predicted"/>
<accession>A0A7I7L1Y4</accession>
<dbReference type="RefSeq" id="WP_163780118.1">
    <property type="nucleotide sequence ID" value="NZ_AP022569.1"/>
</dbReference>
<evidence type="ECO:0000313" key="1">
    <source>
        <dbReference type="EMBL" id="BBX48380.1"/>
    </source>
</evidence>
<keyword evidence="2" id="KW-1185">Reference proteome</keyword>
<protein>
    <submittedName>
        <fullName evidence="1">Uncharacterized protein</fullName>
    </submittedName>
</protein>
<name>A0A7I7L1Y4_9MYCO</name>
<evidence type="ECO:0000313" key="2">
    <source>
        <dbReference type="Proteomes" id="UP000465866"/>
    </source>
</evidence>
<dbReference type="Proteomes" id="UP000465866">
    <property type="component" value="Chromosome"/>
</dbReference>
<sequence>MVSPLGVLAAHLDRIGRYEPAATVAGFAATAFALATFPEIAATIEHLREVLGDNTYDALTHTGSSMTNAAMAQYALDQIDQARLALLRSD</sequence>
<dbReference type="KEGG" id="mcoo:MCOO_43950"/>
<dbReference type="EMBL" id="AP022569">
    <property type="protein sequence ID" value="BBX48380.1"/>
    <property type="molecule type" value="Genomic_DNA"/>
</dbReference>
<reference evidence="1 2" key="1">
    <citation type="journal article" date="2019" name="Emerg. Microbes Infect.">
        <title>Comprehensive subspecies identification of 175 nontuberculous mycobacteria species based on 7547 genomic profiles.</title>
        <authorList>
            <person name="Matsumoto Y."/>
            <person name="Kinjo T."/>
            <person name="Motooka D."/>
            <person name="Nabeya D."/>
            <person name="Jung N."/>
            <person name="Uechi K."/>
            <person name="Horii T."/>
            <person name="Iida T."/>
            <person name="Fujita J."/>
            <person name="Nakamura S."/>
        </authorList>
    </citation>
    <scope>NUCLEOTIDE SEQUENCE [LARGE SCALE GENOMIC DNA]</scope>
    <source>
        <strain evidence="1 2">JCM 12404</strain>
    </source>
</reference>
<gene>
    <name evidence="1" type="ORF">MCOO_43950</name>
</gene>
<dbReference type="AlphaFoldDB" id="A0A7I7L1Y4"/>